<protein>
    <submittedName>
        <fullName evidence="2">Extracellular Matrix protein PelG</fullName>
    </submittedName>
</protein>
<keyword evidence="1" id="KW-0472">Membrane</keyword>
<keyword evidence="1" id="KW-0812">Transmembrane</keyword>
<dbReference type="PATRIC" id="fig|1302.21.peg.1487"/>
<dbReference type="AlphaFoldDB" id="A0A139N5M7"/>
<gene>
    <name evidence="2" type="ORF">SGODD07_01331</name>
</gene>
<feature type="transmembrane region" description="Helical" evidence="1">
    <location>
        <begin position="23"/>
        <end position="50"/>
    </location>
</feature>
<feature type="transmembrane region" description="Helical" evidence="1">
    <location>
        <begin position="274"/>
        <end position="296"/>
    </location>
</feature>
<feature type="transmembrane region" description="Helical" evidence="1">
    <location>
        <begin position="229"/>
        <end position="253"/>
    </location>
</feature>
<reference evidence="2 3" key="1">
    <citation type="submission" date="2016-01" db="EMBL/GenBank/DDBJ databases">
        <title>Highly variable Streptococcus oralis are common among viridans streptococci isolated from primates.</title>
        <authorList>
            <person name="Denapaite D."/>
            <person name="Rieger M."/>
            <person name="Koendgen S."/>
            <person name="Brueckner R."/>
            <person name="Ochigava I."/>
            <person name="Kappeler P."/>
            <person name="Maetz-Rensing K."/>
            <person name="Leendertz F."/>
            <person name="Hakenbeck R."/>
        </authorList>
    </citation>
    <scope>NUCLEOTIDE SEQUENCE [LARGE SCALE GENOMIC DNA]</scope>
    <source>
        <strain evidence="2 3">DD07</strain>
    </source>
</reference>
<dbReference type="RefSeq" id="WP_061411585.1">
    <property type="nucleotide sequence ID" value="NZ_LAWF01000005.1"/>
</dbReference>
<dbReference type="EMBL" id="LQRC01000193">
    <property type="protein sequence ID" value="KXT71233.1"/>
    <property type="molecule type" value="Genomic_DNA"/>
</dbReference>
<accession>A0A139N5M7</accession>
<feature type="transmembrane region" description="Helical" evidence="1">
    <location>
        <begin position="403"/>
        <end position="436"/>
    </location>
</feature>
<feature type="transmembrane region" description="Helical" evidence="1">
    <location>
        <begin position="371"/>
        <end position="391"/>
    </location>
</feature>
<evidence type="ECO:0000313" key="3">
    <source>
        <dbReference type="Proteomes" id="UP000070096"/>
    </source>
</evidence>
<name>A0A139N5M7_STRGN</name>
<evidence type="ECO:0000313" key="2">
    <source>
        <dbReference type="EMBL" id="KXT71233.1"/>
    </source>
</evidence>
<feature type="transmembrane region" description="Helical" evidence="1">
    <location>
        <begin position="62"/>
        <end position="84"/>
    </location>
</feature>
<dbReference type="Proteomes" id="UP000070096">
    <property type="component" value="Unassembled WGS sequence"/>
</dbReference>
<keyword evidence="1" id="KW-1133">Transmembrane helix</keyword>
<comment type="caution">
    <text evidence="2">The sequence shown here is derived from an EMBL/GenBank/DDBJ whole genome shotgun (WGS) entry which is preliminary data.</text>
</comment>
<proteinExistence type="predicted"/>
<feature type="transmembrane region" description="Helical" evidence="1">
    <location>
        <begin position="133"/>
        <end position="150"/>
    </location>
</feature>
<organism evidence="2 3">
    <name type="scientific">Streptococcus gordonii</name>
    <dbReference type="NCBI Taxonomy" id="1302"/>
    <lineage>
        <taxon>Bacteria</taxon>
        <taxon>Bacillati</taxon>
        <taxon>Bacillota</taxon>
        <taxon>Bacilli</taxon>
        <taxon>Lactobacillales</taxon>
        <taxon>Streptococcaceae</taxon>
        <taxon>Streptococcus</taxon>
    </lineage>
</organism>
<dbReference type="Pfam" id="PF16933">
    <property type="entry name" value="PelG"/>
    <property type="match status" value="1"/>
</dbReference>
<feature type="transmembrane region" description="Helical" evidence="1">
    <location>
        <begin position="162"/>
        <end position="181"/>
    </location>
</feature>
<feature type="transmembrane region" description="Helical" evidence="1">
    <location>
        <begin position="104"/>
        <end position="126"/>
    </location>
</feature>
<dbReference type="InterPro" id="IPR031617">
    <property type="entry name" value="PelG"/>
</dbReference>
<evidence type="ECO:0000256" key="1">
    <source>
        <dbReference type="SAM" id="Phobius"/>
    </source>
</evidence>
<feature type="transmembrane region" description="Helical" evidence="1">
    <location>
        <begin position="338"/>
        <end position="359"/>
    </location>
</feature>
<sequence length="481" mass="54292">MAGLGFELRKVYNKGSFLAKQKAYGYAGIIYVGPMILGILLILAVVYLSVFGRFGNSERDHLLGLISYSILASLAITNIFSMVVTRYVSDMLYEEKFEKILPSYFSSGAMMLGIGFVSYGLFLFLSGIPLLEIVLNLLLFSELCLIWHAVNYLTAVKDYRSILKTFAMAILITLGAGFLALSLSIPYGLLLSTCIAYAYILIQMIRIMYRYFPKSYEANFEFLIWFDEYFNLFKVGIYLFIGLFAHIVINWFGPLSKGIGGLFRTAPVYDVSAMLAYLVTLVSTVSFVVSVEVVFYPKFRKYYQLYDGVGSVDKINQTEVDMLRTLRNELKYLSWKQLLATLLAMFVGIVLLGVLPLGFNSQMKGYFQTLCLGYGLYAVGNVNLLLLLYFVDYEGGKDCAKWFAGISVIFSILTQFMDTSFIGYGFLLASLILYLTTSARLTEYTKDLPYRVLGSQDVVSREEVGFFTKLYNTLEARGNDE</sequence>